<dbReference type="InterPro" id="IPR051681">
    <property type="entry name" value="Ser/Thr_Kinases-Pseudokinases"/>
</dbReference>
<keyword evidence="4" id="KW-1185">Reference proteome</keyword>
<protein>
    <recommendedName>
        <fullName evidence="2">Protein kinase domain-containing protein</fullName>
    </recommendedName>
</protein>
<dbReference type="PANTHER" id="PTHR44329">
    <property type="entry name" value="SERINE/THREONINE-PROTEIN KINASE TNNI3K-RELATED"/>
    <property type="match status" value="1"/>
</dbReference>
<feature type="domain" description="Protein kinase" evidence="2">
    <location>
        <begin position="71"/>
        <end position="347"/>
    </location>
</feature>
<evidence type="ECO:0000256" key="1">
    <source>
        <dbReference type="SAM" id="MobiDB-lite"/>
    </source>
</evidence>
<organism evidence="3 4">
    <name type="scientific">Leucocoprinus birnbaumii</name>
    <dbReference type="NCBI Taxonomy" id="56174"/>
    <lineage>
        <taxon>Eukaryota</taxon>
        <taxon>Fungi</taxon>
        <taxon>Dikarya</taxon>
        <taxon>Basidiomycota</taxon>
        <taxon>Agaricomycotina</taxon>
        <taxon>Agaricomycetes</taxon>
        <taxon>Agaricomycetidae</taxon>
        <taxon>Agaricales</taxon>
        <taxon>Agaricineae</taxon>
        <taxon>Agaricaceae</taxon>
        <taxon>Leucocoprinus</taxon>
    </lineage>
</organism>
<comment type="caution">
    <text evidence="3">The sequence shown here is derived from an EMBL/GenBank/DDBJ whole genome shotgun (WGS) entry which is preliminary data.</text>
</comment>
<dbReference type="PROSITE" id="PS50011">
    <property type="entry name" value="PROTEIN_KINASE_DOM"/>
    <property type="match status" value="1"/>
</dbReference>
<dbReference type="InterPro" id="IPR000719">
    <property type="entry name" value="Prot_kinase_dom"/>
</dbReference>
<dbReference type="GO" id="GO:0004674">
    <property type="term" value="F:protein serine/threonine kinase activity"/>
    <property type="evidence" value="ECO:0007669"/>
    <property type="project" value="TreeGrafter"/>
</dbReference>
<dbReference type="InterPro" id="IPR011009">
    <property type="entry name" value="Kinase-like_dom_sf"/>
</dbReference>
<proteinExistence type="predicted"/>
<dbReference type="SUPFAM" id="SSF56112">
    <property type="entry name" value="Protein kinase-like (PK-like)"/>
    <property type="match status" value="1"/>
</dbReference>
<sequence length="347" mass="38432">MGSSYTRKVLVASIKTRESAQAALNLLQKALYIEGIPSTLKHSIHAGINQISSKFDLSPEIPVLRNMILGCQTTGSTAPGTFGDTWKGLCRDQPLCLKVARVNQAESARRLIAECAKKVLALSQYQHPSILPFYGTFRLEGSPERIAIVTPWMPNSTITEYLGLSQETPRLPLVRAFHTLWIPEKYSKYSSPLVVHGNLRPTNILITSAGSACVADFGLSSLKDVANKLQQDLQSQSDGNPRWKAPELMDELANGSFPAPTQESDVYSVALVMYEILVGRPPFYDIKHDSSVVARVSRGVRPTKPFPRELLDMELSEQVWNIMTRSWEGSPSQKTDHARGSREHATD</sequence>
<name>A0AAD5VIW6_9AGAR</name>
<feature type="compositionally biased region" description="Basic and acidic residues" evidence="1">
    <location>
        <begin position="334"/>
        <end position="347"/>
    </location>
</feature>
<dbReference type="AlphaFoldDB" id="A0AAD5VIW6"/>
<evidence type="ECO:0000313" key="3">
    <source>
        <dbReference type="EMBL" id="KAJ3555729.1"/>
    </source>
</evidence>
<dbReference type="Gene3D" id="1.10.510.10">
    <property type="entry name" value="Transferase(Phosphotransferase) domain 1"/>
    <property type="match status" value="1"/>
</dbReference>
<evidence type="ECO:0000259" key="2">
    <source>
        <dbReference type="PROSITE" id="PS50011"/>
    </source>
</evidence>
<gene>
    <name evidence="3" type="ORF">NP233_g12140</name>
</gene>
<dbReference type="Proteomes" id="UP001213000">
    <property type="component" value="Unassembled WGS sequence"/>
</dbReference>
<feature type="region of interest" description="Disordered" evidence="1">
    <location>
        <begin position="326"/>
        <end position="347"/>
    </location>
</feature>
<dbReference type="Pfam" id="PF07714">
    <property type="entry name" value="PK_Tyr_Ser-Thr"/>
    <property type="match status" value="1"/>
</dbReference>
<dbReference type="EMBL" id="JANIEX010001650">
    <property type="protein sequence ID" value="KAJ3555729.1"/>
    <property type="molecule type" value="Genomic_DNA"/>
</dbReference>
<dbReference type="InterPro" id="IPR001245">
    <property type="entry name" value="Ser-Thr/Tyr_kinase_cat_dom"/>
</dbReference>
<accession>A0AAD5VIW6</accession>
<dbReference type="GO" id="GO:0005524">
    <property type="term" value="F:ATP binding"/>
    <property type="evidence" value="ECO:0007669"/>
    <property type="project" value="InterPro"/>
</dbReference>
<reference evidence="3" key="1">
    <citation type="submission" date="2022-07" db="EMBL/GenBank/DDBJ databases">
        <title>Genome Sequence of Leucocoprinus birnbaumii.</title>
        <authorList>
            <person name="Buettner E."/>
        </authorList>
    </citation>
    <scope>NUCLEOTIDE SEQUENCE</scope>
    <source>
        <strain evidence="3">VT141</strain>
    </source>
</reference>
<evidence type="ECO:0000313" key="4">
    <source>
        <dbReference type="Proteomes" id="UP001213000"/>
    </source>
</evidence>